<evidence type="ECO:0000313" key="8">
    <source>
        <dbReference type="Proteomes" id="UP000009131"/>
    </source>
</evidence>
<dbReference type="OMA" id="WNKNDMA"/>
<evidence type="ECO:0000256" key="1">
    <source>
        <dbReference type="ARBA" id="ARBA00005896"/>
    </source>
</evidence>
<sequence length="431" mass="47236">MVIRTMSSLRNASTTQTFDHASPAYRSTYTLALTGRDWSPPPSRPAPIFATALSHSATLPTESDFDRVTINVNSEGACEPRYDEDGREVDERGFPATLVPSGALDPHVYPRSDLAPAIGTEFDPSVQLADILDAPNSADILRDLAILISHRGVVFFKHQDILTPQQLATVTKLLGELSGSPKASGLHIHPLTSDFSESGEFIGKISNEREANGAQISFADERSNFASAGWHTDISFEPVPSNFAALRMHTLPPTGGDTLWASSYAAYEKLSPAMAQMLEGCTATHHADMFKEQASRYGFPLRTEARGHPLNVGDHLSASHPVIRTNPVTGLKGLFVNKSFTKRINELSRDESNIVLEYLYRLISDNHDIQVRYRWGLSDVAIWSNTSTQHCATFDYDGPRGGDRAVSLGEVPYYDPASRSRKEALEAAYAV</sequence>
<dbReference type="GO" id="GO:0016706">
    <property type="term" value="F:2-oxoglutarate-dependent dioxygenase activity"/>
    <property type="evidence" value="ECO:0007669"/>
    <property type="project" value="TreeGrafter"/>
</dbReference>
<keyword evidence="2" id="KW-0479">Metal-binding</keyword>
<dbReference type="PANTHER" id="PTHR30468:SF20">
    <property type="entry name" value="TAUD_TFDA-LIKE DOMAIN-CONTAINING PROTEIN-RELATED"/>
    <property type="match status" value="1"/>
</dbReference>
<dbReference type="GO" id="GO:0005737">
    <property type="term" value="C:cytoplasm"/>
    <property type="evidence" value="ECO:0007669"/>
    <property type="project" value="TreeGrafter"/>
</dbReference>
<keyword evidence="4" id="KW-0560">Oxidoreductase</keyword>
<comment type="caution">
    <text evidence="7">The sequence shown here is derived from an EMBL/GenBank/DDBJ whole genome shotgun (WGS) entry which is preliminary data.</text>
</comment>
<protein>
    <recommendedName>
        <fullName evidence="6">TauD/TfdA-like domain-containing protein</fullName>
    </recommendedName>
</protein>
<evidence type="ECO:0000256" key="5">
    <source>
        <dbReference type="ARBA" id="ARBA00023004"/>
    </source>
</evidence>
<dbReference type="GO" id="GO:0046872">
    <property type="term" value="F:metal ion binding"/>
    <property type="evidence" value="ECO:0007669"/>
    <property type="project" value="UniProtKB-KW"/>
</dbReference>
<dbReference type="InterPro" id="IPR003819">
    <property type="entry name" value="TauD/TfdA-like"/>
</dbReference>
<keyword evidence="5" id="KW-0408">Iron</keyword>
<keyword evidence="3" id="KW-0223">Dioxygenase</keyword>
<dbReference type="InterPro" id="IPR051323">
    <property type="entry name" value="AtsK-like"/>
</dbReference>
<dbReference type="eggNOG" id="ENOG502QS4K">
    <property type="taxonomic scope" value="Eukaryota"/>
</dbReference>
<evidence type="ECO:0000313" key="7">
    <source>
        <dbReference type="EMBL" id="GAA94078.1"/>
    </source>
</evidence>
<dbReference type="PANTHER" id="PTHR30468">
    <property type="entry name" value="ALPHA-KETOGLUTARATE-DEPENDENT SULFONATE DIOXYGENASE"/>
    <property type="match status" value="1"/>
</dbReference>
<proteinExistence type="inferred from homology"/>
<evidence type="ECO:0000256" key="4">
    <source>
        <dbReference type="ARBA" id="ARBA00023002"/>
    </source>
</evidence>
<dbReference type="OrthoDB" id="10257314at2759"/>
<dbReference type="EMBL" id="BABT02000027">
    <property type="protein sequence ID" value="GAA94078.1"/>
    <property type="molecule type" value="Genomic_DNA"/>
</dbReference>
<organism evidence="7 8">
    <name type="scientific">Mixia osmundae (strain CBS 9802 / IAM 14324 / JCM 22182 / KY 12970)</name>
    <dbReference type="NCBI Taxonomy" id="764103"/>
    <lineage>
        <taxon>Eukaryota</taxon>
        <taxon>Fungi</taxon>
        <taxon>Dikarya</taxon>
        <taxon>Basidiomycota</taxon>
        <taxon>Pucciniomycotina</taxon>
        <taxon>Mixiomycetes</taxon>
        <taxon>Mixiales</taxon>
        <taxon>Mixiaceae</taxon>
        <taxon>Mixia</taxon>
    </lineage>
</organism>
<dbReference type="Proteomes" id="UP000009131">
    <property type="component" value="Unassembled WGS sequence"/>
</dbReference>
<gene>
    <name evidence="7" type="primary">Mo00725</name>
    <name evidence="7" type="ORF">E5Q_00725</name>
</gene>
<evidence type="ECO:0000256" key="2">
    <source>
        <dbReference type="ARBA" id="ARBA00022723"/>
    </source>
</evidence>
<dbReference type="HOGENOM" id="CLU_036005_1_0_1"/>
<keyword evidence="8" id="KW-1185">Reference proteome</keyword>
<dbReference type="SUPFAM" id="SSF51197">
    <property type="entry name" value="Clavaminate synthase-like"/>
    <property type="match status" value="1"/>
</dbReference>
<dbReference type="AlphaFoldDB" id="G7DU18"/>
<feature type="domain" description="TauD/TfdA-like" evidence="6">
    <location>
        <begin position="112"/>
        <end position="400"/>
    </location>
</feature>
<dbReference type="FunCoup" id="G7DU18">
    <property type="interactions" value="218"/>
</dbReference>
<comment type="similarity">
    <text evidence="1">Belongs to the TfdA dioxygenase family.</text>
</comment>
<accession>G7DU18</accession>
<dbReference type="InParanoid" id="G7DU18"/>
<dbReference type="STRING" id="764103.G7DU18"/>
<evidence type="ECO:0000259" key="6">
    <source>
        <dbReference type="Pfam" id="PF02668"/>
    </source>
</evidence>
<name>G7DU18_MIXOS</name>
<dbReference type="InterPro" id="IPR042098">
    <property type="entry name" value="TauD-like_sf"/>
</dbReference>
<reference evidence="7 8" key="2">
    <citation type="journal article" date="2012" name="Open Biol.">
        <title>Characteristics of nucleosomes and linker DNA regions on the genome of the basidiomycete Mixia osmundae revealed by mono- and dinucleosome mapping.</title>
        <authorList>
            <person name="Nishida H."/>
            <person name="Kondo S."/>
            <person name="Matsumoto T."/>
            <person name="Suzuki Y."/>
            <person name="Yoshikawa H."/>
            <person name="Taylor T.D."/>
            <person name="Sugiyama J."/>
        </authorList>
    </citation>
    <scope>NUCLEOTIDE SEQUENCE [LARGE SCALE GENOMIC DNA]</scope>
    <source>
        <strain evidence="8">CBS 9802 / IAM 14324 / JCM 22182 / KY 12970</strain>
    </source>
</reference>
<reference evidence="7 8" key="1">
    <citation type="journal article" date="2011" name="J. Gen. Appl. Microbiol.">
        <title>Draft genome sequencing of the enigmatic basidiomycete Mixia osmundae.</title>
        <authorList>
            <person name="Nishida H."/>
            <person name="Nagatsuka Y."/>
            <person name="Sugiyama J."/>
        </authorList>
    </citation>
    <scope>NUCLEOTIDE SEQUENCE [LARGE SCALE GENOMIC DNA]</scope>
    <source>
        <strain evidence="8">CBS 9802 / IAM 14324 / JCM 22182 / KY 12970</strain>
    </source>
</reference>
<dbReference type="Pfam" id="PF02668">
    <property type="entry name" value="TauD"/>
    <property type="match status" value="1"/>
</dbReference>
<dbReference type="RefSeq" id="XP_014565654.1">
    <property type="nucleotide sequence ID" value="XM_014710168.1"/>
</dbReference>
<dbReference type="Gene3D" id="3.60.130.10">
    <property type="entry name" value="Clavaminate synthase-like"/>
    <property type="match status" value="1"/>
</dbReference>
<evidence type="ECO:0000256" key="3">
    <source>
        <dbReference type="ARBA" id="ARBA00022964"/>
    </source>
</evidence>